<evidence type="ECO:0000313" key="1">
    <source>
        <dbReference type="EMBL" id="MBX37291.1"/>
    </source>
</evidence>
<reference evidence="1" key="1">
    <citation type="submission" date="2018-02" db="EMBL/GenBank/DDBJ databases">
        <title>Rhizophora mucronata_Transcriptome.</title>
        <authorList>
            <person name="Meera S.P."/>
            <person name="Sreeshan A."/>
            <person name="Augustine A."/>
        </authorList>
    </citation>
    <scope>NUCLEOTIDE SEQUENCE</scope>
    <source>
        <tissue evidence="1">Leaf</tissue>
    </source>
</reference>
<organism evidence="1">
    <name type="scientific">Rhizophora mucronata</name>
    <name type="common">Asiatic mangrove</name>
    <dbReference type="NCBI Taxonomy" id="61149"/>
    <lineage>
        <taxon>Eukaryota</taxon>
        <taxon>Viridiplantae</taxon>
        <taxon>Streptophyta</taxon>
        <taxon>Embryophyta</taxon>
        <taxon>Tracheophyta</taxon>
        <taxon>Spermatophyta</taxon>
        <taxon>Magnoliopsida</taxon>
        <taxon>eudicotyledons</taxon>
        <taxon>Gunneridae</taxon>
        <taxon>Pentapetalae</taxon>
        <taxon>rosids</taxon>
        <taxon>fabids</taxon>
        <taxon>Malpighiales</taxon>
        <taxon>Rhizophoraceae</taxon>
        <taxon>Rhizophora</taxon>
    </lineage>
</organism>
<name>A0A2P2N463_RHIMU</name>
<dbReference type="EMBL" id="GGEC01056807">
    <property type="protein sequence ID" value="MBX37291.1"/>
    <property type="molecule type" value="Transcribed_RNA"/>
</dbReference>
<accession>A0A2P2N463</accession>
<protein>
    <submittedName>
        <fullName evidence="1">Uncharacterized protein</fullName>
    </submittedName>
</protein>
<sequence>MCTQVSSEMPLEETLLKCFTSTTDQQKL</sequence>
<dbReference type="AlphaFoldDB" id="A0A2P2N463"/>
<proteinExistence type="predicted"/>